<keyword evidence="15" id="KW-0812">Transmembrane</keyword>
<evidence type="ECO:0000256" key="1">
    <source>
        <dbReference type="ARBA" id="ARBA00004498"/>
    </source>
</evidence>
<dbReference type="InterPro" id="IPR024079">
    <property type="entry name" value="MetalloPept_cat_dom_sf"/>
</dbReference>
<reference evidence="18 19" key="1">
    <citation type="submission" date="2024-08" db="EMBL/GenBank/DDBJ databases">
        <authorList>
            <person name="Will J Nash"/>
            <person name="Angela Man"/>
            <person name="Seanna McTaggart"/>
            <person name="Kendall Baker"/>
            <person name="Tom Barker"/>
            <person name="Leah Catchpole"/>
            <person name="Alex Durrant"/>
            <person name="Karim Gharbi"/>
            <person name="Naomi Irish"/>
            <person name="Gemy Kaithakottil"/>
            <person name="Debby Ku"/>
            <person name="Aaliyah Providence"/>
            <person name="Felix Shaw"/>
            <person name="David Swarbreck"/>
            <person name="Chris Watkins"/>
            <person name="Ann M. McCartney"/>
            <person name="Giulio Formenti"/>
            <person name="Alice Mouton"/>
            <person name="Noel Vella"/>
            <person name="Bjorn M von Reumont"/>
            <person name="Adriana Vella"/>
            <person name="Wilfried Haerty"/>
        </authorList>
    </citation>
    <scope>NUCLEOTIDE SEQUENCE [LARGE SCALE GENOMIC DNA]</scope>
</reference>
<dbReference type="Pfam" id="PF08685">
    <property type="entry name" value="GON"/>
    <property type="match status" value="1"/>
</dbReference>
<dbReference type="PROSITE" id="PS51046">
    <property type="entry name" value="GON"/>
    <property type="match status" value="1"/>
</dbReference>
<comment type="subcellular location">
    <subcellularLocation>
        <location evidence="1">Secreted</location>
        <location evidence="1">Extracellular space</location>
        <location evidence="1">Extracellular matrix</location>
    </subcellularLocation>
</comment>
<evidence type="ECO:0000256" key="5">
    <source>
        <dbReference type="ARBA" id="ARBA00022723"/>
    </source>
</evidence>
<keyword evidence="2" id="KW-0964">Secreted</keyword>
<evidence type="ECO:0000256" key="7">
    <source>
        <dbReference type="ARBA" id="ARBA00022737"/>
    </source>
</evidence>
<protein>
    <recommendedName>
        <fullName evidence="20">A disintegrin and metalloproteinase with thrombospondin motifs 9</fullName>
    </recommendedName>
</protein>
<organism evidence="18 19">
    <name type="scientific">Xylocopa violacea</name>
    <name type="common">Violet carpenter bee</name>
    <name type="synonym">Apis violacea</name>
    <dbReference type="NCBI Taxonomy" id="135666"/>
    <lineage>
        <taxon>Eukaryota</taxon>
        <taxon>Metazoa</taxon>
        <taxon>Ecdysozoa</taxon>
        <taxon>Arthropoda</taxon>
        <taxon>Hexapoda</taxon>
        <taxon>Insecta</taxon>
        <taxon>Pterygota</taxon>
        <taxon>Neoptera</taxon>
        <taxon>Endopterygota</taxon>
        <taxon>Hymenoptera</taxon>
        <taxon>Apocrita</taxon>
        <taxon>Aculeata</taxon>
        <taxon>Apoidea</taxon>
        <taxon>Anthophila</taxon>
        <taxon>Apidae</taxon>
        <taxon>Xylocopa</taxon>
        <taxon>Xylocopa</taxon>
    </lineage>
</organism>
<keyword evidence="11 13" id="KW-1015">Disulfide bond</keyword>
<feature type="region of interest" description="Disordered" evidence="14">
    <location>
        <begin position="358"/>
        <end position="378"/>
    </location>
</feature>
<evidence type="ECO:0000256" key="12">
    <source>
        <dbReference type="ARBA" id="ARBA00023180"/>
    </source>
</evidence>
<feature type="active site" evidence="13">
    <location>
        <position position="539"/>
    </location>
</feature>
<dbReference type="InterPro" id="IPR013273">
    <property type="entry name" value="ADAMTS/ADAMTS-like"/>
</dbReference>
<dbReference type="PROSITE" id="PS50092">
    <property type="entry name" value="TSP1"/>
    <property type="match status" value="6"/>
</dbReference>
<dbReference type="InterPro" id="IPR000884">
    <property type="entry name" value="TSP1_rpt"/>
</dbReference>
<evidence type="ECO:0000256" key="6">
    <source>
        <dbReference type="ARBA" id="ARBA00022729"/>
    </source>
</evidence>
<dbReference type="PROSITE" id="PS50215">
    <property type="entry name" value="ADAM_MEPRO"/>
    <property type="match status" value="1"/>
</dbReference>
<evidence type="ECO:0000256" key="14">
    <source>
        <dbReference type="SAM" id="MobiDB-lite"/>
    </source>
</evidence>
<dbReference type="Pfam" id="PF01421">
    <property type="entry name" value="Reprolysin"/>
    <property type="match status" value="1"/>
</dbReference>
<evidence type="ECO:0000256" key="13">
    <source>
        <dbReference type="PROSITE-ProRule" id="PRU00276"/>
    </source>
</evidence>
<keyword evidence="6" id="KW-0732">Signal</keyword>
<dbReference type="PANTHER" id="PTHR13723:SF278">
    <property type="entry name" value="ADAM METALLOPEPTIDASE WITH THROMBOSPONDIN TYPE 1 MOTIF A, ISOFORM B"/>
    <property type="match status" value="1"/>
</dbReference>
<dbReference type="PANTHER" id="PTHR13723">
    <property type="entry name" value="ADAMTS A DISINTEGRIN AND METALLOPROTEASE WITH THROMBOSPONDIN MOTIFS PROTEASE"/>
    <property type="match status" value="1"/>
</dbReference>
<feature type="binding site" evidence="13">
    <location>
        <position position="538"/>
    </location>
    <ligand>
        <name>Zn(2+)</name>
        <dbReference type="ChEBI" id="CHEBI:29105"/>
        <note>catalytic</note>
    </ligand>
</feature>
<dbReference type="SUPFAM" id="SSF82895">
    <property type="entry name" value="TSP-1 type 1 repeat"/>
    <property type="match status" value="8"/>
</dbReference>
<dbReference type="CDD" id="cd04273">
    <property type="entry name" value="ZnMc_ADAMTS_like"/>
    <property type="match status" value="1"/>
</dbReference>
<feature type="binding site" evidence="13">
    <location>
        <position position="548"/>
    </location>
    <ligand>
        <name>Zn(2+)</name>
        <dbReference type="ChEBI" id="CHEBI:29105"/>
        <note>catalytic</note>
    </ligand>
</feature>
<comment type="caution">
    <text evidence="18">The sequence shown here is derived from an EMBL/GenBank/DDBJ whole genome shotgun (WGS) entry which is preliminary data.</text>
</comment>
<evidence type="ECO:0000256" key="15">
    <source>
        <dbReference type="SAM" id="Phobius"/>
    </source>
</evidence>
<keyword evidence="7" id="KW-0677">Repeat</keyword>
<keyword evidence="3" id="KW-0272">Extracellular matrix</keyword>
<keyword evidence="15" id="KW-1133">Transmembrane helix</keyword>
<dbReference type="Pfam" id="PF05986">
    <property type="entry name" value="ADAMTS_spacer1"/>
    <property type="match status" value="1"/>
</dbReference>
<dbReference type="Gene3D" id="3.40.390.10">
    <property type="entry name" value="Collagenase (Catalytic Domain)"/>
    <property type="match status" value="1"/>
</dbReference>
<dbReference type="InterPro" id="IPR010294">
    <property type="entry name" value="ADAMTS_spacer1"/>
</dbReference>
<dbReference type="EMBL" id="CAXAJV020001290">
    <property type="protein sequence ID" value="CAL7940095.1"/>
    <property type="molecule type" value="Genomic_DNA"/>
</dbReference>
<feature type="domain" description="Peptidase M12B" evidence="16">
    <location>
        <begin position="389"/>
        <end position="601"/>
    </location>
</feature>
<dbReference type="SMART" id="SM00209">
    <property type="entry name" value="TSP1"/>
    <property type="match status" value="8"/>
</dbReference>
<feature type="region of interest" description="Disordered" evidence="14">
    <location>
        <begin position="259"/>
        <end position="326"/>
    </location>
</feature>
<dbReference type="InterPro" id="IPR012314">
    <property type="entry name" value="Pept_M12B_GON-ADAMTSs"/>
</dbReference>
<keyword evidence="15" id="KW-0472">Membrane</keyword>
<dbReference type="Proteomes" id="UP001642520">
    <property type="component" value="Unassembled WGS sequence"/>
</dbReference>
<evidence type="ECO:0000313" key="19">
    <source>
        <dbReference type="Proteomes" id="UP001642520"/>
    </source>
</evidence>
<evidence type="ECO:0000256" key="2">
    <source>
        <dbReference type="ARBA" id="ARBA00022525"/>
    </source>
</evidence>
<evidence type="ECO:0000259" key="16">
    <source>
        <dbReference type="PROSITE" id="PS50215"/>
    </source>
</evidence>
<feature type="compositionally biased region" description="Basic and acidic residues" evidence="14">
    <location>
        <begin position="295"/>
        <end position="319"/>
    </location>
</feature>
<evidence type="ECO:0000256" key="11">
    <source>
        <dbReference type="ARBA" id="ARBA00023157"/>
    </source>
</evidence>
<dbReference type="Pfam" id="PF00090">
    <property type="entry name" value="TSP_1"/>
    <property type="match status" value="1"/>
</dbReference>
<dbReference type="Gene3D" id="2.60.120.830">
    <property type="match status" value="1"/>
</dbReference>
<keyword evidence="12" id="KW-0325">Glycoprotein</keyword>
<keyword evidence="10" id="KW-0482">Metalloprotease</keyword>
<proteinExistence type="predicted"/>
<dbReference type="InterPro" id="IPR002870">
    <property type="entry name" value="Peptidase_M12B_N"/>
</dbReference>
<dbReference type="InterPro" id="IPR001590">
    <property type="entry name" value="Peptidase_M12B"/>
</dbReference>
<dbReference type="Gene3D" id="2.20.100.10">
    <property type="entry name" value="Thrombospondin type-1 (TSP1) repeat"/>
    <property type="match status" value="7"/>
</dbReference>
<dbReference type="Pfam" id="PF19030">
    <property type="entry name" value="TSP1_ADAMTS"/>
    <property type="match status" value="7"/>
</dbReference>
<evidence type="ECO:0000256" key="3">
    <source>
        <dbReference type="ARBA" id="ARBA00022530"/>
    </source>
</evidence>
<comment type="caution">
    <text evidence="13">Lacks conserved residue(s) required for the propagation of feature annotation.</text>
</comment>
<dbReference type="PRINTS" id="PR01857">
    <property type="entry name" value="ADAMTSFAMILY"/>
</dbReference>
<feature type="binding site" evidence="13">
    <location>
        <position position="542"/>
    </location>
    <ligand>
        <name>Zn(2+)</name>
        <dbReference type="ChEBI" id="CHEBI:29105"/>
        <note>catalytic</note>
    </ligand>
</feature>
<dbReference type="InterPro" id="IPR036383">
    <property type="entry name" value="TSP1_rpt_sf"/>
</dbReference>
<keyword evidence="9 13" id="KW-0862">Zinc</keyword>
<feature type="disulfide bond" evidence="13">
    <location>
        <begin position="516"/>
        <end position="596"/>
    </location>
</feature>
<evidence type="ECO:0000256" key="9">
    <source>
        <dbReference type="ARBA" id="ARBA00022833"/>
    </source>
</evidence>
<feature type="transmembrane region" description="Helical" evidence="15">
    <location>
        <begin position="7"/>
        <end position="31"/>
    </location>
</feature>
<evidence type="ECO:0000256" key="8">
    <source>
        <dbReference type="ARBA" id="ARBA00022801"/>
    </source>
</evidence>
<feature type="domain" description="GON" evidence="17">
    <location>
        <begin position="1527"/>
        <end position="1721"/>
    </location>
</feature>
<dbReference type="SUPFAM" id="SSF55486">
    <property type="entry name" value="Metalloproteases ('zincins'), catalytic domain"/>
    <property type="match status" value="1"/>
</dbReference>
<dbReference type="Pfam" id="PF01562">
    <property type="entry name" value="Pep_M12B_propep"/>
    <property type="match status" value="1"/>
</dbReference>
<dbReference type="InterPro" id="IPR041645">
    <property type="entry name" value="ADAMTS_CR_2"/>
</dbReference>
<dbReference type="Gene3D" id="3.40.1620.60">
    <property type="match status" value="1"/>
</dbReference>
<keyword evidence="4" id="KW-0645">Protease</keyword>
<keyword evidence="5 13" id="KW-0479">Metal-binding</keyword>
<sequence length="1721" mass="196976">MSRTSNCLSVFAAMVSVVLLVIFIVIVWTGVRTTKQEIEREVDGGQERVAEDLGSFRVERLDRPSSATASVVFDKNGLGNEVTPKSEKPPKKQNESRKSEPPPPTADLEYIRLTKTSENQYEDPQNVFSTVTRHDSGHFRVPTAETWDSHPRYEFTAFGRRFRFLLAHDTSFVSPSIKITHMSKDAVRRVHPGHELDCFYSGIVDGDPRSAVTVSLCQGMTGHVRTSTGSYIIKPTEPWQDSDKDSVKFPMEHAIERITPSTMHRGRTNDIDDRGATPQSCGVIDRKMSASISDDGSRNEIYAEDRRRRRRSVNEEKALDNSQNEEEFQQFVRQSDHHRTFLHSDSMYDRYYSVEQRQNDPGEEYGQDSEMESDPSVTWRPQRAMPSGYFIEIVVVADATMIKYHRNSLINYILVLMNMVSSLYKDYTVGNPINISVVKIVPIDQVFGQIYYNGTGNEIGRNATDVLKMFCKWQNNDSNKKLWGHYDTSVLLTRETLCDNARTCVTLGLAELGAMCNPQSSCAIVQDSGLATAFTIAHEIGHVLNMPHDEPEYCSRFREDQKLMSRMLDNNSSPFEWSECSRHYVTEFLETGRGRCLLDKPDNIIDIEGKRRFPGEDYSVNRQCNLVFGNESRRCISPNPTSDVCKQLWCFTSAGCVTHHMPWADGTPCANGKWCYHGKCVPRRKPKPVDGQWGEWGPYGECTRTCGGGIKKKYRKCNNPRPQNGGYHCFGDRVKYRSCNTRECPPGTPDFRDLQCSYYDNNNFNIPELSRNVKWHAEYKIDPQERCKLYCESDNKRPYKLREKVIDGTPCGKDTFHICVNGLCKPAGCDHVLDSTAKLDMCEVCNGDNSTCQWITGVYNNTGQYGYTRVAKIPAGSNHINIQQQSWIGIENDKNYLALRHAENGMYIINGDFMLMNEKKIVVLGVTINYSGHMNVTEYLNISEPIKTDLILEILSVGNYPPQLTYRHTVPKTILRNYAWKLSNWSNCNPICRGMKYRKAECRDIEYNDIVSDDYCSESEKPREESQMCNNHCILEWNSTFSECSNHCGPGTRNSTSRCLQRHSLHPPREILSQFCAHLPRPNSTEPCWGPCENAHWSYEKWGPCDVPCGRGLQHRTAVCVDSKRRQITEENCIGKPKVLTRECRLEPCPSWAFRNWSHCSVTCGIGQHQKQYVCTIENRIVENIYCSEPPPKIVQSCDAGPCVQWDVGDWSSCSVTCNNGTKQRKVICKTSDGKTSNKCSLSNKPKNTTVCELKPCPTVTRVSPYEIPSQENNEVPNIIIDFGYKWRIQTQQCSRPCIKGNMYATAKCYSTKTRRIVPDSYCRHEKKPTKIPCNRHHCPKWVAGEWTRCSKSCGTEVQRRRIVCKIRRWNHELDITVKDEHCARFGLKKPRSQRQCRRVACRFIWQEGPWSECSAECGDGIQQRSVTCHRTNRYGLINPTPTNNNSCPMDRKPSTKQFCKLRECTDEYYWVSGPWSKCSHVCGKKGRQVRRVYCRDKKRKEPVNSSLCSREERPPRKQKCNPRKCYAMSCLDAKKYYRTTKDDEYMLVVGGRNMSIYCHGMWSSEPKEYLTLPSGPRENYAEVYHNTIHNPYTCPYNEPRNDNCNCNRSGKTEFRRIRIDPLDLYIIENDYTFSRTTGANRVEYGVAGDCNSVAGCPQGRFSINLSGTQFKLSSNVDWKKTYRSSINIKKINSQHIIGNCGGYCGYCEPKNGLKLDVLPP</sequence>
<evidence type="ECO:0008006" key="20">
    <source>
        <dbReference type="Google" id="ProtNLM"/>
    </source>
</evidence>
<dbReference type="InterPro" id="IPR050439">
    <property type="entry name" value="ADAMTS_ADAMTS-like"/>
</dbReference>
<gene>
    <name evidence="18" type="ORF">XYLVIOL_LOCUS4308</name>
</gene>
<evidence type="ECO:0000256" key="10">
    <source>
        <dbReference type="ARBA" id="ARBA00023049"/>
    </source>
</evidence>
<dbReference type="Pfam" id="PF17771">
    <property type="entry name" value="ADAMTS_CR_2"/>
    <property type="match status" value="1"/>
</dbReference>
<keyword evidence="19" id="KW-1185">Reference proteome</keyword>
<feature type="compositionally biased region" description="Basic and acidic residues" evidence="14">
    <location>
        <begin position="84"/>
        <end position="100"/>
    </location>
</feature>
<feature type="region of interest" description="Disordered" evidence="14">
    <location>
        <begin position="69"/>
        <end position="107"/>
    </location>
</feature>
<evidence type="ECO:0000313" key="18">
    <source>
        <dbReference type="EMBL" id="CAL7940095.1"/>
    </source>
</evidence>
<dbReference type="InterPro" id="IPR057401">
    <property type="entry name" value="Adt-1/2-like_dom"/>
</dbReference>
<name>A0ABP1NKY8_XYLVO</name>
<dbReference type="Pfam" id="PF25379">
    <property type="entry name" value="Adt-1"/>
    <property type="match status" value="1"/>
</dbReference>
<feature type="compositionally biased region" description="Acidic residues" evidence="14">
    <location>
        <begin position="361"/>
        <end position="373"/>
    </location>
</feature>
<evidence type="ECO:0000259" key="17">
    <source>
        <dbReference type="PROSITE" id="PS51046"/>
    </source>
</evidence>
<evidence type="ECO:0000256" key="4">
    <source>
        <dbReference type="ARBA" id="ARBA00022670"/>
    </source>
</evidence>
<accession>A0ABP1NKY8</accession>
<keyword evidence="8" id="KW-0378">Hydrolase</keyword>